<dbReference type="SUPFAM" id="SSF50891">
    <property type="entry name" value="Cyclophilin-like"/>
    <property type="match status" value="1"/>
</dbReference>
<dbReference type="Proteomes" id="UP000597138">
    <property type="component" value="Unassembled WGS sequence"/>
</dbReference>
<reference evidence="5" key="3">
    <citation type="journal article" date="2019" name="Int. J. Syst. Evol. Microbiol.">
        <title>The Global Catalogue of Microorganisms (GCM) 10K type strain sequencing project: providing services to taxonomists for standard genome sequencing and annotation.</title>
        <authorList>
            <consortium name="The Broad Institute Genomics Platform"/>
            <consortium name="The Broad Institute Genome Sequencing Center for Infectious Disease"/>
            <person name="Wu L."/>
            <person name="Ma J."/>
        </authorList>
    </citation>
    <scope>NUCLEOTIDE SEQUENCE [LARGE SCALE GENOMIC DNA]</scope>
    <source>
        <strain evidence="5">CGMCC 1.11013</strain>
    </source>
</reference>
<dbReference type="Gene3D" id="2.40.100.20">
    <property type="match status" value="1"/>
</dbReference>
<dbReference type="RefSeq" id="WP_035970206.1">
    <property type="nucleotide sequence ID" value="NZ_BMEG01000017.1"/>
</dbReference>
<dbReference type="AlphaFoldDB" id="A0A069NDN0"/>
<sequence>MQIAVKFDDQTIIAELEDNATSRDLLAQLPLTLSFEDYHATEKIAYPPRKLATSEAPDGYDPSVGTIAYYAPWGNIALFYKDFGYSKSLVNLGRIVSGLDALAKARTFKATVERVTD</sequence>
<reference evidence="2" key="1">
    <citation type="journal article" date="2014" name="Int. J. Syst. Evol. Microbiol.">
        <title>Complete genome of a new Firmicutes species belonging to the dominant human colonic microbiota ('Ruminococcus bicirculans') reveals two chromosomes and a selective capacity to utilize plant glucans.</title>
        <authorList>
            <consortium name="NISC Comparative Sequencing Program"/>
            <person name="Wegmann U."/>
            <person name="Louis P."/>
            <person name="Goesmann A."/>
            <person name="Henrissat B."/>
            <person name="Duncan S.H."/>
            <person name="Flint H.J."/>
        </authorList>
    </citation>
    <scope>NUCLEOTIDE SEQUENCE</scope>
    <source>
        <strain evidence="2">CGMCC 1.11013</strain>
    </source>
</reference>
<comment type="caution">
    <text evidence="3">The sequence shown here is derived from an EMBL/GenBank/DDBJ whole genome shotgun (WGS) entry which is preliminary data.</text>
</comment>
<dbReference type="EMBL" id="JFHE01000054">
    <property type="protein sequence ID" value="KDR26470.1"/>
    <property type="molecule type" value="Genomic_DNA"/>
</dbReference>
<dbReference type="OrthoDB" id="5298378at2"/>
<reference evidence="3 4" key="2">
    <citation type="submission" date="2014-03" db="EMBL/GenBank/DDBJ databases">
        <title>Draft Genome Sequences of Four Burkholderia Strains.</title>
        <authorList>
            <person name="Liu X.Y."/>
            <person name="Li C.X."/>
            <person name="Xu J.H."/>
        </authorList>
    </citation>
    <scope>NUCLEOTIDE SEQUENCE [LARGE SCALE GENOMIC DNA]</scope>
    <source>
        <strain evidence="3 4">R27</strain>
    </source>
</reference>
<dbReference type="InterPro" id="IPR041183">
    <property type="entry name" value="Cyclophilin-like"/>
</dbReference>
<organism evidence="3 4">
    <name type="scientific">Caballeronia grimmiae</name>
    <dbReference type="NCBI Taxonomy" id="1071679"/>
    <lineage>
        <taxon>Bacteria</taxon>
        <taxon>Pseudomonadati</taxon>
        <taxon>Pseudomonadota</taxon>
        <taxon>Betaproteobacteria</taxon>
        <taxon>Burkholderiales</taxon>
        <taxon>Burkholderiaceae</taxon>
        <taxon>Caballeronia</taxon>
    </lineage>
</organism>
<accession>A0A069NDN0</accession>
<dbReference type="Pfam" id="PF18050">
    <property type="entry name" value="Cyclophil_like2"/>
    <property type="match status" value="1"/>
</dbReference>
<dbReference type="eggNOG" id="COG4925">
    <property type="taxonomic scope" value="Bacteria"/>
</dbReference>
<evidence type="ECO:0000313" key="5">
    <source>
        <dbReference type="Proteomes" id="UP000597138"/>
    </source>
</evidence>
<gene>
    <name evidence="3" type="ORF">BG57_26325</name>
    <name evidence="2" type="ORF">GCM10010985_58820</name>
</gene>
<dbReference type="EMBL" id="BMEG01000017">
    <property type="protein sequence ID" value="GGD96406.1"/>
    <property type="molecule type" value="Genomic_DNA"/>
</dbReference>
<dbReference type="STRING" id="1071679.BG57_26325"/>
<reference evidence="2" key="4">
    <citation type="submission" date="2024-05" db="EMBL/GenBank/DDBJ databases">
        <authorList>
            <person name="Sun Q."/>
            <person name="Zhou Y."/>
        </authorList>
    </citation>
    <scope>NUCLEOTIDE SEQUENCE</scope>
    <source>
        <strain evidence="2">CGMCC 1.11013</strain>
    </source>
</reference>
<dbReference type="InterPro" id="IPR029000">
    <property type="entry name" value="Cyclophilin-like_dom_sf"/>
</dbReference>
<proteinExistence type="predicted"/>
<feature type="domain" description="Cyclophilin-like" evidence="1">
    <location>
        <begin position="6"/>
        <end position="112"/>
    </location>
</feature>
<evidence type="ECO:0000259" key="1">
    <source>
        <dbReference type="Pfam" id="PF18050"/>
    </source>
</evidence>
<evidence type="ECO:0000313" key="3">
    <source>
        <dbReference type="EMBL" id="KDR26470.1"/>
    </source>
</evidence>
<evidence type="ECO:0000313" key="4">
    <source>
        <dbReference type="Proteomes" id="UP000027439"/>
    </source>
</evidence>
<protein>
    <recommendedName>
        <fullName evidence="1">Cyclophilin-like domain-containing protein</fullName>
    </recommendedName>
</protein>
<evidence type="ECO:0000313" key="2">
    <source>
        <dbReference type="EMBL" id="GGD96406.1"/>
    </source>
</evidence>
<name>A0A069NDN0_9BURK</name>
<keyword evidence="5" id="KW-1185">Reference proteome</keyword>
<dbReference type="Proteomes" id="UP000027439">
    <property type="component" value="Unassembled WGS sequence"/>
</dbReference>